<comment type="caution">
    <text evidence="1">The sequence shown here is derived from an EMBL/GenBank/DDBJ whole genome shotgun (WGS) entry which is preliminary data.</text>
</comment>
<dbReference type="Proteomes" id="UP001242995">
    <property type="component" value="Unassembled WGS sequence"/>
</dbReference>
<organism evidence="1 4">
    <name type="scientific">Arthrobacter bambusae</name>
    <dbReference type="NCBI Taxonomy" id="1338426"/>
    <lineage>
        <taxon>Bacteria</taxon>
        <taxon>Bacillati</taxon>
        <taxon>Actinomycetota</taxon>
        <taxon>Actinomycetes</taxon>
        <taxon>Micrococcales</taxon>
        <taxon>Micrococcaceae</taxon>
        <taxon>Arthrobacter</taxon>
    </lineage>
</organism>
<accession>A0AAW8DG46</accession>
<dbReference type="AlphaFoldDB" id="A0AAW8DG46"/>
<dbReference type="EMBL" id="JAUSRG010000006">
    <property type="protein sequence ID" value="MDP9905533.1"/>
    <property type="molecule type" value="Genomic_DNA"/>
</dbReference>
<dbReference type="Proteomes" id="UP001230951">
    <property type="component" value="Unassembled WGS sequence"/>
</dbReference>
<protein>
    <submittedName>
        <fullName evidence="1">Phosphoglycerate dehydrogenase-like enzyme</fullName>
    </submittedName>
</protein>
<evidence type="ECO:0000313" key="3">
    <source>
        <dbReference type="Proteomes" id="UP001230951"/>
    </source>
</evidence>
<reference evidence="1 3" key="1">
    <citation type="submission" date="2023-07" db="EMBL/GenBank/DDBJ databases">
        <title>Sorghum-associated microbial communities from plants grown in Nebraska, USA.</title>
        <authorList>
            <person name="Schachtman D."/>
        </authorList>
    </citation>
    <scope>NUCLEOTIDE SEQUENCE</scope>
    <source>
        <strain evidence="1">DS1006</strain>
        <strain evidence="2 3">DS1016</strain>
    </source>
</reference>
<evidence type="ECO:0000313" key="4">
    <source>
        <dbReference type="Proteomes" id="UP001242995"/>
    </source>
</evidence>
<dbReference type="EMBL" id="JAUSTF010000001">
    <property type="protein sequence ID" value="MDQ0178727.1"/>
    <property type="molecule type" value="Genomic_DNA"/>
</dbReference>
<gene>
    <name evidence="1" type="ORF">J2S90_002504</name>
    <name evidence="2" type="ORF">J2S93_000134</name>
</gene>
<proteinExistence type="predicted"/>
<evidence type="ECO:0000313" key="1">
    <source>
        <dbReference type="EMBL" id="MDP9905533.1"/>
    </source>
</evidence>
<dbReference type="RefSeq" id="WP_306961616.1">
    <property type="nucleotide sequence ID" value="NZ_JAUSRG010000006.1"/>
</dbReference>
<name>A0AAW8DG46_9MICC</name>
<keyword evidence="3" id="KW-1185">Reference proteome</keyword>
<sequence>MQNHMDPMRTYDRASLSGYGRTVAVVGFSRIGRRAVDLLGQAGDRRTPACELAAL</sequence>
<evidence type="ECO:0000313" key="2">
    <source>
        <dbReference type="EMBL" id="MDQ0178727.1"/>
    </source>
</evidence>